<evidence type="ECO:0000313" key="3">
    <source>
        <dbReference type="Proteomes" id="UP000660611"/>
    </source>
</evidence>
<evidence type="ECO:0000259" key="1">
    <source>
        <dbReference type="PROSITE" id="PS51186"/>
    </source>
</evidence>
<dbReference type="Gene3D" id="3.40.630.30">
    <property type="match status" value="1"/>
</dbReference>
<sequence length="161" mass="17274">MPAGEDDDGRTVTPVTFVVELVDRCTPDVVDAFCRYEPRLSSRPSPLKPEVLARMVESHAYQLLVARNDGVIRATLTAAVYQALRGVTARIDDVVAEQDQEGQAAAVALVEEAIRRAGVGGADSVQLVSKPALPVANGTYERLGFVQEGPGLYRRAIPGRS</sequence>
<dbReference type="Pfam" id="PF00583">
    <property type="entry name" value="Acetyltransf_1"/>
    <property type="match status" value="1"/>
</dbReference>
<dbReference type="SUPFAM" id="SSF55729">
    <property type="entry name" value="Acyl-CoA N-acyltransferases (Nat)"/>
    <property type="match status" value="1"/>
</dbReference>
<name>A0A919UCD7_9ACTN</name>
<organism evidence="2 3">
    <name type="scientific">Dactylosporangium siamense</name>
    <dbReference type="NCBI Taxonomy" id="685454"/>
    <lineage>
        <taxon>Bacteria</taxon>
        <taxon>Bacillati</taxon>
        <taxon>Actinomycetota</taxon>
        <taxon>Actinomycetes</taxon>
        <taxon>Micromonosporales</taxon>
        <taxon>Micromonosporaceae</taxon>
        <taxon>Dactylosporangium</taxon>
    </lineage>
</organism>
<dbReference type="Proteomes" id="UP000660611">
    <property type="component" value="Unassembled WGS sequence"/>
</dbReference>
<protein>
    <recommendedName>
        <fullName evidence="1">N-acetyltransferase domain-containing protein</fullName>
    </recommendedName>
</protein>
<comment type="caution">
    <text evidence="2">The sequence shown here is derived from an EMBL/GenBank/DDBJ whole genome shotgun (WGS) entry which is preliminary data.</text>
</comment>
<dbReference type="PROSITE" id="PS51186">
    <property type="entry name" value="GNAT"/>
    <property type="match status" value="1"/>
</dbReference>
<dbReference type="AlphaFoldDB" id="A0A919UCD7"/>
<dbReference type="InterPro" id="IPR000182">
    <property type="entry name" value="GNAT_dom"/>
</dbReference>
<proteinExistence type="predicted"/>
<gene>
    <name evidence="2" type="ORF">Dsi01nite_084050</name>
</gene>
<dbReference type="GO" id="GO:0016747">
    <property type="term" value="F:acyltransferase activity, transferring groups other than amino-acyl groups"/>
    <property type="evidence" value="ECO:0007669"/>
    <property type="project" value="InterPro"/>
</dbReference>
<evidence type="ECO:0000313" key="2">
    <source>
        <dbReference type="EMBL" id="GIG50364.1"/>
    </source>
</evidence>
<keyword evidence="3" id="KW-1185">Reference proteome</keyword>
<dbReference type="InterPro" id="IPR016181">
    <property type="entry name" value="Acyl_CoA_acyltransferase"/>
</dbReference>
<accession>A0A919UCD7</accession>
<feature type="domain" description="N-acetyltransferase" evidence="1">
    <location>
        <begin position="20"/>
        <end position="161"/>
    </location>
</feature>
<dbReference type="EMBL" id="BONQ01000129">
    <property type="protein sequence ID" value="GIG50364.1"/>
    <property type="molecule type" value="Genomic_DNA"/>
</dbReference>
<reference evidence="2" key="1">
    <citation type="submission" date="2021-01" db="EMBL/GenBank/DDBJ databases">
        <title>Whole genome shotgun sequence of Dactylosporangium siamense NBRC 106093.</title>
        <authorList>
            <person name="Komaki H."/>
            <person name="Tamura T."/>
        </authorList>
    </citation>
    <scope>NUCLEOTIDE SEQUENCE</scope>
    <source>
        <strain evidence="2">NBRC 106093</strain>
    </source>
</reference>